<dbReference type="Proteomes" id="UP000588112">
    <property type="component" value="Unassembled WGS sequence"/>
</dbReference>
<dbReference type="Pfam" id="PF13560">
    <property type="entry name" value="HTH_31"/>
    <property type="match status" value="1"/>
</dbReference>
<proteinExistence type="predicted"/>
<protein>
    <submittedName>
        <fullName evidence="2">Transcriptional regulator with XRE-family HTH domain</fullName>
    </submittedName>
</protein>
<dbReference type="InterPro" id="IPR001387">
    <property type="entry name" value="Cro/C1-type_HTH"/>
</dbReference>
<dbReference type="GO" id="GO:0003677">
    <property type="term" value="F:DNA binding"/>
    <property type="evidence" value="ECO:0007669"/>
    <property type="project" value="InterPro"/>
</dbReference>
<dbReference type="InterPro" id="IPR043917">
    <property type="entry name" value="DUF5753"/>
</dbReference>
<dbReference type="Gene3D" id="1.10.260.40">
    <property type="entry name" value="lambda repressor-like DNA-binding domains"/>
    <property type="match status" value="1"/>
</dbReference>
<dbReference type="SMART" id="SM00530">
    <property type="entry name" value="HTH_XRE"/>
    <property type="match status" value="1"/>
</dbReference>
<accession>A0A7W9DQB6</accession>
<dbReference type="Pfam" id="PF19054">
    <property type="entry name" value="DUF5753"/>
    <property type="match status" value="1"/>
</dbReference>
<dbReference type="InterPro" id="IPR010982">
    <property type="entry name" value="Lambda_DNA-bd_dom_sf"/>
</dbReference>
<feature type="domain" description="HTH cro/C1-type" evidence="1">
    <location>
        <begin position="16"/>
        <end position="70"/>
    </location>
</feature>
<dbReference type="RefSeq" id="WP_184611913.1">
    <property type="nucleotide sequence ID" value="NZ_BOOS01000036.1"/>
</dbReference>
<dbReference type="SUPFAM" id="SSF47413">
    <property type="entry name" value="lambda repressor-like DNA-binding domains"/>
    <property type="match status" value="1"/>
</dbReference>
<name>A0A7W9DQB6_9ACTN</name>
<dbReference type="CDD" id="cd00093">
    <property type="entry name" value="HTH_XRE"/>
    <property type="match status" value="1"/>
</dbReference>
<organism evidence="2 3">
    <name type="scientific">Sphaerisporangium krabiense</name>
    <dbReference type="NCBI Taxonomy" id="763782"/>
    <lineage>
        <taxon>Bacteria</taxon>
        <taxon>Bacillati</taxon>
        <taxon>Actinomycetota</taxon>
        <taxon>Actinomycetes</taxon>
        <taxon>Streptosporangiales</taxon>
        <taxon>Streptosporangiaceae</taxon>
        <taxon>Sphaerisporangium</taxon>
    </lineage>
</organism>
<gene>
    <name evidence="2" type="ORF">BJ981_003035</name>
</gene>
<dbReference type="PROSITE" id="PS50943">
    <property type="entry name" value="HTH_CROC1"/>
    <property type="match status" value="1"/>
</dbReference>
<comment type="caution">
    <text evidence="2">The sequence shown here is derived from an EMBL/GenBank/DDBJ whole genome shotgun (WGS) entry which is preliminary data.</text>
</comment>
<reference evidence="2 3" key="1">
    <citation type="submission" date="2020-08" db="EMBL/GenBank/DDBJ databases">
        <title>Sequencing the genomes of 1000 actinobacteria strains.</title>
        <authorList>
            <person name="Klenk H.-P."/>
        </authorList>
    </citation>
    <scope>NUCLEOTIDE SEQUENCE [LARGE SCALE GENOMIC DNA]</scope>
    <source>
        <strain evidence="2 3">DSM 45790</strain>
    </source>
</reference>
<keyword evidence="3" id="KW-1185">Reference proteome</keyword>
<evidence type="ECO:0000313" key="2">
    <source>
        <dbReference type="EMBL" id="MBB5627336.1"/>
    </source>
</evidence>
<dbReference type="AlphaFoldDB" id="A0A7W9DQB6"/>
<dbReference type="EMBL" id="JACHBR010000001">
    <property type="protein sequence ID" value="MBB5627336.1"/>
    <property type="molecule type" value="Genomic_DNA"/>
</dbReference>
<sequence>MTSSPTVKRRRLSAALRQLRLEAGLTAAEAAKRLDWDPSKITRMERDEWKRPAPHDIRGLLDLYGVTDERRREALITLARESRQRGWWADYQDVFRSSLPDFEAGASMIRTYEAVVVPGLLQTAAYMVAVFRGGQVLNESLFERHVEARLARQEILSRRNPPTLVAVIDEAALLKNIGGPAVMRDQMKHLVEMAGQPHITVQVLPNSVGAHPALDGPFVILDFPSPDDPSLVHLSTLTDSLWLETPEEIRRFTLTYSQAQASAMSPDESVRHLLELHGKLQHE</sequence>
<evidence type="ECO:0000259" key="1">
    <source>
        <dbReference type="PROSITE" id="PS50943"/>
    </source>
</evidence>
<evidence type="ECO:0000313" key="3">
    <source>
        <dbReference type="Proteomes" id="UP000588112"/>
    </source>
</evidence>